<evidence type="ECO:0000313" key="2">
    <source>
        <dbReference type="Proteomes" id="UP000029409"/>
    </source>
</evidence>
<dbReference type="eggNOG" id="ENOG5032HM6">
    <property type="taxonomic scope" value="Bacteria"/>
</dbReference>
<dbReference type="KEGG" id="pdu:PDUR_11450"/>
<gene>
    <name evidence="1" type="ORF">PDUR_11450</name>
</gene>
<dbReference type="RefSeq" id="WP_042206306.1">
    <property type="nucleotide sequence ID" value="NZ_CP009288.1"/>
</dbReference>
<dbReference type="EMBL" id="CP009288">
    <property type="protein sequence ID" value="AIQ12454.1"/>
    <property type="molecule type" value="Genomic_DNA"/>
</dbReference>
<dbReference type="AlphaFoldDB" id="A0A089IU12"/>
<sequence length="164" mass="18311">MKRFSNTALIIGLVLLILSGCGKNITADEKTAEKYVIAQGYNITFSKGEVYSYTLDKGKLFGSTESVPYQQAWGVQKAEPDTYFGKQITIYPFTVSNHPLKKIYKAKSNVYIMLSEGKVVGGYSFPDVDGLAGAVYSLDGKTLEEVTGLSYQEWRDKWKKKYAN</sequence>
<dbReference type="Proteomes" id="UP000029409">
    <property type="component" value="Chromosome"/>
</dbReference>
<evidence type="ECO:0000313" key="1">
    <source>
        <dbReference type="EMBL" id="AIQ12454.1"/>
    </source>
</evidence>
<keyword evidence="2" id="KW-1185">Reference proteome</keyword>
<proteinExistence type="predicted"/>
<evidence type="ECO:0008006" key="3">
    <source>
        <dbReference type="Google" id="ProtNLM"/>
    </source>
</evidence>
<reference evidence="1 2" key="1">
    <citation type="submission" date="2014-08" db="EMBL/GenBank/DDBJ databases">
        <title>Comparative genomics of the Paenibacillus odorifer group.</title>
        <authorList>
            <person name="den Bakker H.C."/>
            <person name="Tsai Y.-C."/>
            <person name="Martin N."/>
            <person name="Korlach J."/>
            <person name="Wiedmann M."/>
        </authorList>
    </citation>
    <scope>NUCLEOTIDE SEQUENCE [LARGE SCALE GENOMIC DNA]</scope>
    <source>
        <strain evidence="1 2">DSM 1735</strain>
    </source>
</reference>
<dbReference type="PROSITE" id="PS51257">
    <property type="entry name" value="PROKAR_LIPOPROTEIN"/>
    <property type="match status" value="1"/>
</dbReference>
<name>A0A089IU12_PAEDU</name>
<dbReference type="OrthoDB" id="1904509at2"/>
<accession>A0A089IU12</accession>
<protein>
    <recommendedName>
        <fullName evidence="3">DUF4830 domain-containing protein</fullName>
    </recommendedName>
</protein>
<organism evidence="1 2">
    <name type="scientific">Paenibacillus durus</name>
    <name type="common">Paenibacillus azotofixans</name>
    <dbReference type="NCBI Taxonomy" id="44251"/>
    <lineage>
        <taxon>Bacteria</taxon>
        <taxon>Bacillati</taxon>
        <taxon>Bacillota</taxon>
        <taxon>Bacilli</taxon>
        <taxon>Bacillales</taxon>
        <taxon>Paenibacillaceae</taxon>
        <taxon>Paenibacillus</taxon>
    </lineage>
</organism>